<dbReference type="SUPFAM" id="SSF53474">
    <property type="entry name" value="alpha/beta-Hydrolases"/>
    <property type="match status" value="1"/>
</dbReference>
<reference evidence="4" key="1">
    <citation type="journal article" date="2019" name="Int. J. Syst. Evol. Microbiol.">
        <title>The Global Catalogue of Microorganisms (GCM) 10K type strain sequencing project: providing services to taxonomists for standard genome sequencing and annotation.</title>
        <authorList>
            <consortium name="The Broad Institute Genomics Platform"/>
            <consortium name="The Broad Institute Genome Sequencing Center for Infectious Disease"/>
            <person name="Wu L."/>
            <person name="Ma J."/>
        </authorList>
    </citation>
    <scope>NUCLEOTIDE SEQUENCE [LARGE SCALE GENOMIC DNA]</scope>
    <source>
        <strain evidence="4">CCUG 63369</strain>
    </source>
</reference>
<dbReference type="PANTHER" id="PTHR11487">
    <property type="entry name" value="THIOESTERASE"/>
    <property type="match status" value="1"/>
</dbReference>
<sequence>MSDAPRDRPDAWIRRLQPVAEPRLRVLFCPHAGASAETFSGLARGLAPGVEGLAVQYPGRRDRKAEPPLRDVRELAAASAAELGSVPAGPLVVVGHSMGAAVAFETARALAQGGGASVRLVVSGRPAPSNGLGLAPPAGDDDIVAELRRTGAVPVKLLERPAYRESILSVLRSDFHANATYRCSPNEQVPAPITFLLSAEDPYVDKAKAEMWAAHTTAEFRLARFPGGHEFLFEHAEAVLQEIQAGL</sequence>
<dbReference type="Proteomes" id="UP001596956">
    <property type="component" value="Unassembled WGS sequence"/>
</dbReference>
<comment type="similarity">
    <text evidence="1">Belongs to the thioesterase family.</text>
</comment>
<keyword evidence="4" id="KW-1185">Reference proteome</keyword>
<dbReference type="Pfam" id="PF00975">
    <property type="entry name" value="Thioesterase"/>
    <property type="match status" value="1"/>
</dbReference>
<organism evidence="3 4">
    <name type="scientific">Streptomonospora algeriensis</name>
    <dbReference type="NCBI Taxonomy" id="995084"/>
    <lineage>
        <taxon>Bacteria</taxon>
        <taxon>Bacillati</taxon>
        <taxon>Actinomycetota</taxon>
        <taxon>Actinomycetes</taxon>
        <taxon>Streptosporangiales</taxon>
        <taxon>Nocardiopsidaceae</taxon>
        <taxon>Streptomonospora</taxon>
    </lineage>
</organism>
<proteinExistence type="inferred from homology"/>
<protein>
    <submittedName>
        <fullName evidence="3">Thioesterase II family protein</fullName>
    </submittedName>
</protein>
<dbReference type="EMBL" id="JBHTHR010000004">
    <property type="protein sequence ID" value="MFD0799797.1"/>
    <property type="molecule type" value="Genomic_DNA"/>
</dbReference>
<evidence type="ECO:0000313" key="3">
    <source>
        <dbReference type="EMBL" id="MFD0799797.1"/>
    </source>
</evidence>
<feature type="domain" description="Thioesterase" evidence="2">
    <location>
        <begin position="26"/>
        <end position="245"/>
    </location>
</feature>
<accession>A0ABW3B9H7</accession>
<dbReference type="Gene3D" id="3.40.50.1820">
    <property type="entry name" value="alpha/beta hydrolase"/>
    <property type="match status" value="1"/>
</dbReference>
<name>A0ABW3B9H7_9ACTN</name>
<dbReference type="InterPro" id="IPR029058">
    <property type="entry name" value="AB_hydrolase_fold"/>
</dbReference>
<dbReference type="InterPro" id="IPR012223">
    <property type="entry name" value="TEII"/>
</dbReference>
<dbReference type="InterPro" id="IPR001031">
    <property type="entry name" value="Thioesterase"/>
</dbReference>
<gene>
    <name evidence="3" type="ORF">ACFQZU_00480</name>
</gene>
<comment type="caution">
    <text evidence="3">The sequence shown here is derived from an EMBL/GenBank/DDBJ whole genome shotgun (WGS) entry which is preliminary data.</text>
</comment>
<evidence type="ECO:0000256" key="1">
    <source>
        <dbReference type="ARBA" id="ARBA00007169"/>
    </source>
</evidence>
<evidence type="ECO:0000313" key="4">
    <source>
        <dbReference type="Proteomes" id="UP001596956"/>
    </source>
</evidence>
<evidence type="ECO:0000259" key="2">
    <source>
        <dbReference type="Pfam" id="PF00975"/>
    </source>
</evidence>
<dbReference type="PANTHER" id="PTHR11487:SF0">
    <property type="entry name" value="S-ACYL FATTY ACID SYNTHASE THIOESTERASE, MEDIUM CHAIN"/>
    <property type="match status" value="1"/>
</dbReference>